<evidence type="ECO:0008006" key="4">
    <source>
        <dbReference type="Google" id="ProtNLM"/>
    </source>
</evidence>
<dbReference type="EMBL" id="PUIO01000024">
    <property type="protein sequence ID" value="PQP23043.1"/>
    <property type="molecule type" value="Genomic_DNA"/>
</dbReference>
<reference evidence="3" key="1">
    <citation type="submission" date="2018-02" db="EMBL/GenBank/DDBJ databases">
        <title>Draft genome sequencing of Rhodococcus opacus KU647198.</title>
        <authorList>
            <person name="Zheng B.-X."/>
        </authorList>
    </citation>
    <scope>NUCLEOTIDE SEQUENCE [LARGE SCALE GENOMIC DNA]</scope>
    <source>
        <strain evidence="3">04-OD7</strain>
    </source>
</reference>
<feature type="region of interest" description="Disordered" evidence="1">
    <location>
        <begin position="150"/>
        <end position="178"/>
    </location>
</feature>
<dbReference type="Proteomes" id="UP000239290">
    <property type="component" value="Unassembled WGS sequence"/>
</dbReference>
<organism evidence="2 3">
    <name type="scientific">Rhodococcus opacus</name>
    <name type="common">Nocardia opaca</name>
    <dbReference type="NCBI Taxonomy" id="37919"/>
    <lineage>
        <taxon>Bacteria</taxon>
        <taxon>Bacillati</taxon>
        <taxon>Actinomycetota</taxon>
        <taxon>Actinomycetes</taxon>
        <taxon>Mycobacteriales</taxon>
        <taxon>Nocardiaceae</taxon>
        <taxon>Rhodococcus</taxon>
    </lineage>
</organism>
<protein>
    <recommendedName>
        <fullName evidence="4">DUF222 domain-containing protein</fullName>
    </recommendedName>
</protein>
<evidence type="ECO:0000313" key="2">
    <source>
        <dbReference type="EMBL" id="PQP23043.1"/>
    </source>
</evidence>
<name>A0A2S8J7U7_RHOOP</name>
<evidence type="ECO:0000313" key="3">
    <source>
        <dbReference type="Proteomes" id="UP000239290"/>
    </source>
</evidence>
<evidence type="ECO:0000256" key="1">
    <source>
        <dbReference type="SAM" id="MobiDB-lite"/>
    </source>
</evidence>
<sequence>MSVALGMNEPVVTAWIDLGLGLRHQLHGTRVAFATGRIDLDQARVIAAILAGVSDSKLEQVETAILDGRSLPPSTLRARARRLIARHDPDSIARRTTLAVADRDVGTRRAPLVQVVVNASTLLGLDDLPAHLEGYGPICPQVLRTGRYPQRTPRVHWPPTVSSSASTRWPPKAMQVGTSLGSAPFRRLTAYP</sequence>
<proteinExistence type="predicted"/>
<gene>
    <name evidence="2" type="ORF">C5613_20370</name>
</gene>
<comment type="caution">
    <text evidence="2">The sequence shown here is derived from an EMBL/GenBank/DDBJ whole genome shotgun (WGS) entry which is preliminary data.</text>
</comment>
<accession>A0A2S8J7U7</accession>
<dbReference type="AlphaFoldDB" id="A0A2S8J7U7"/>